<dbReference type="AlphaFoldDB" id="A0A6C1KX56"/>
<dbReference type="Proteomes" id="UP000305131">
    <property type="component" value="Unassembled WGS sequence"/>
</dbReference>
<dbReference type="SUPFAM" id="SSF48452">
    <property type="entry name" value="TPR-like"/>
    <property type="match status" value="1"/>
</dbReference>
<organism evidence="1 2">
    <name type="scientific">Xanthobacter autotrophicus</name>
    <dbReference type="NCBI Taxonomy" id="280"/>
    <lineage>
        <taxon>Bacteria</taxon>
        <taxon>Pseudomonadati</taxon>
        <taxon>Pseudomonadota</taxon>
        <taxon>Alphaproteobacteria</taxon>
        <taxon>Hyphomicrobiales</taxon>
        <taxon>Xanthobacteraceae</taxon>
        <taxon>Xanthobacter</taxon>
    </lineage>
</organism>
<protein>
    <submittedName>
        <fullName evidence="1">DUF924 domain-containing protein</fullName>
    </submittedName>
</protein>
<evidence type="ECO:0000313" key="1">
    <source>
        <dbReference type="EMBL" id="TLX44223.1"/>
    </source>
</evidence>
<dbReference type="Pfam" id="PF06041">
    <property type="entry name" value="DUF924"/>
    <property type="match status" value="1"/>
</dbReference>
<name>A0A6C1KX56_XANAU</name>
<comment type="caution">
    <text evidence="1">The sequence shown here is derived from an EMBL/GenBank/DDBJ whole genome shotgun (WGS) entry which is preliminary data.</text>
</comment>
<dbReference type="OrthoDB" id="7593450at2"/>
<proteinExistence type="predicted"/>
<dbReference type="Gene3D" id="1.25.40.10">
    <property type="entry name" value="Tetratricopeptide repeat domain"/>
    <property type="match status" value="1"/>
</dbReference>
<dbReference type="InterPro" id="IPR010323">
    <property type="entry name" value="DUF924"/>
</dbReference>
<evidence type="ECO:0000313" key="2">
    <source>
        <dbReference type="Proteomes" id="UP000305131"/>
    </source>
</evidence>
<reference evidence="1 2" key="1">
    <citation type="submission" date="2019-05" db="EMBL/GenBank/DDBJ databases">
        <authorList>
            <person name="Zhou X."/>
        </authorList>
    </citation>
    <scope>NUCLEOTIDE SEQUENCE [LARGE SCALE GENOMIC DNA]</scope>
    <source>
        <strain evidence="1 2">DSM 432</strain>
    </source>
</reference>
<gene>
    <name evidence="1" type="ORF">FBQ73_04315</name>
</gene>
<dbReference type="EMBL" id="VAUP01000012">
    <property type="protein sequence ID" value="TLX44223.1"/>
    <property type="molecule type" value="Genomic_DNA"/>
</dbReference>
<accession>A0A6C1KX56</accession>
<dbReference type="InterPro" id="IPR011990">
    <property type="entry name" value="TPR-like_helical_dom_sf"/>
</dbReference>
<sequence>MLKDMTPGKTVPADVLAFWLAAGRDKWFGGGAAFDDEVREALLPAHEAALAGTLDDWRETPEGALAWIILMDQVPRNVFRATPRAFATDPRALAAAEQAVARGFDGAPGIAAALRSFFYLPFMHAEDGAAQARCVDLYRALGQEEGVRYALVHKEIIDRFGRFPHRNPILGRPMSAEEQAYLDGGGFSG</sequence>
<dbReference type="Gene3D" id="1.20.58.320">
    <property type="entry name" value="TPR-like"/>
    <property type="match status" value="1"/>
</dbReference>